<reference evidence="1 2" key="1">
    <citation type="submission" date="2019-10" db="EMBL/GenBank/DDBJ databases">
        <authorList>
            <person name="Palmer J.M."/>
        </authorList>
    </citation>
    <scope>NUCLEOTIDE SEQUENCE [LARGE SCALE GENOMIC DNA]</scope>
    <source>
        <strain evidence="1 2">TWF694</strain>
    </source>
</reference>
<dbReference type="CDD" id="cd23428">
    <property type="entry name" value="beta-trefoil_Ricin_SPI"/>
    <property type="match status" value="1"/>
</dbReference>
<dbReference type="EMBL" id="JAVHJO010000009">
    <property type="protein sequence ID" value="KAK6537487.1"/>
    <property type="molecule type" value="Genomic_DNA"/>
</dbReference>
<dbReference type="InterPro" id="IPR031755">
    <property type="entry name" value="Inhibitor_I66"/>
</dbReference>
<gene>
    <name evidence="1" type="ORF">TWF694_011672</name>
</gene>
<name>A0AAV9X8U9_9PEZI</name>
<evidence type="ECO:0008006" key="3">
    <source>
        <dbReference type="Google" id="ProtNLM"/>
    </source>
</evidence>
<dbReference type="AlphaFoldDB" id="A0AAV9X8U9"/>
<dbReference type="GO" id="GO:0004867">
    <property type="term" value="F:serine-type endopeptidase inhibitor activity"/>
    <property type="evidence" value="ECO:0007669"/>
    <property type="project" value="InterPro"/>
</dbReference>
<dbReference type="Gene3D" id="2.80.10.50">
    <property type="match status" value="1"/>
</dbReference>
<dbReference type="Proteomes" id="UP001365542">
    <property type="component" value="Unassembled WGS sequence"/>
</dbReference>
<protein>
    <recommendedName>
        <fullName evidence="3">Ricin B lectin domain-containing protein</fullName>
    </recommendedName>
</protein>
<evidence type="ECO:0000313" key="2">
    <source>
        <dbReference type="Proteomes" id="UP001365542"/>
    </source>
</evidence>
<proteinExistence type="predicted"/>
<comment type="caution">
    <text evidence="1">The sequence shown here is derived from an EMBL/GenBank/DDBJ whole genome shotgun (WGS) entry which is preliminary data.</text>
</comment>
<dbReference type="Pfam" id="PF16850">
    <property type="entry name" value="Inhibitor_I66"/>
    <property type="match status" value="1"/>
</dbReference>
<accession>A0AAV9X8U9</accession>
<sequence length="167" mass="18359">MPAVPTTSTSTATPVLQNGTYQIISAANERYVLSRSPAEDRSLLPKPVLVLPGGLSNLSTWTVTRNADGTYTLKNKNAPVINANGQVAAQLMAEESIETSWTITSVFYQGENQFIIESRDRSVGWNLRVDAAQVPIPFVQPNVSGLISTRSFPPQYPAFERFIFKRV</sequence>
<evidence type="ECO:0000313" key="1">
    <source>
        <dbReference type="EMBL" id="KAK6537487.1"/>
    </source>
</evidence>
<keyword evidence="2" id="KW-1185">Reference proteome</keyword>
<organism evidence="1 2">
    <name type="scientific">Orbilia ellipsospora</name>
    <dbReference type="NCBI Taxonomy" id="2528407"/>
    <lineage>
        <taxon>Eukaryota</taxon>
        <taxon>Fungi</taxon>
        <taxon>Dikarya</taxon>
        <taxon>Ascomycota</taxon>
        <taxon>Pezizomycotina</taxon>
        <taxon>Orbiliomycetes</taxon>
        <taxon>Orbiliales</taxon>
        <taxon>Orbiliaceae</taxon>
        <taxon>Orbilia</taxon>
    </lineage>
</organism>